<name>A0A2T6ZAK8_TUBBO</name>
<gene>
    <name evidence="2" type="ORF">B9Z19DRAFT_1137352</name>
</gene>
<comment type="caution">
    <text evidence="2">The sequence shown here is derived from an EMBL/GenBank/DDBJ whole genome shotgun (WGS) entry which is preliminary data.</text>
</comment>
<protein>
    <submittedName>
        <fullName evidence="2">Uncharacterized protein</fullName>
    </submittedName>
</protein>
<keyword evidence="3" id="KW-1185">Reference proteome</keyword>
<proteinExistence type="predicted"/>
<feature type="region of interest" description="Disordered" evidence="1">
    <location>
        <begin position="139"/>
        <end position="176"/>
    </location>
</feature>
<feature type="region of interest" description="Disordered" evidence="1">
    <location>
        <begin position="205"/>
        <end position="240"/>
    </location>
</feature>
<accession>A0A2T6ZAK8</accession>
<dbReference type="Proteomes" id="UP000244722">
    <property type="component" value="Unassembled WGS sequence"/>
</dbReference>
<dbReference type="EMBL" id="NESQ01000514">
    <property type="protein sequence ID" value="PUU72531.1"/>
    <property type="molecule type" value="Genomic_DNA"/>
</dbReference>
<dbReference type="AlphaFoldDB" id="A0A2T6ZAK8"/>
<dbReference type="OrthoDB" id="5457085at2759"/>
<evidence type="ECO:0000256" key="1">
    <source>
        <dbReference type="SAM" id="MobiDB-lite"/>
    </source>
</evidence>
<sequence length="341" mass="38636">MGEQIWRPTHTILDERVQCPNTDTSLQWPDFLRFRVLEETTPWEHWFHLYSKEHSGRKPLMRDCYLTHGWNKQAKTPIWLPRLVRNSGTLRAILEQWFTSPKDKVTIIFEYINKDQARVPTELVVAERFSDLNITLSDDEPLENVTSNPNSPIPVSRLSSDHLYSSPPLPTTATPAPIGVISNNQTAILVRNHRTPISLSQNQETHHLEPHLVSSPDPEPPPTEQPRAPRPAMEPDSGQSLTSINVWNSVDRSSLSLLSTIPDSPEINPQPPIALPDSIRTTAVPLRSTSKRNRVQMASSSPPQQSIRLQLPLTTHRVLPPRAGREQALKRVRSACELNEK</sequence>
<evidence type="ECO:0000313" key="3">
    <source>
        <dbReference type="Proteomes" id="UP000244722"/>
    </source>
</evidence>
<organism evidence="2 3">
    <name type="scientific">Tuber borchii</name>
    <name type="common">White truffle</name>
    <dbReference type="NCBI Taxonomy" id="42251"/>
    <lineage>
        <taxon>Eukaryota</taxon>
        <taxon>Fungi</taxon>
        <taxon>Dikarya</taxon>
        <taxon>Ascomycota</taxon>
        <taxon>Pezizomycotina</taxon>
        <taxon>Pezizomycetes</taxon>
        <taxon>Pezizales</taxon>
        <taxon>Tuberaceae</taxon>
        <taxon>Tuber</taxon>
    </lineage>
</organism>
<evidence type="ECO:0000313" key="2">
    <source>
        <dbReference type="EMBL" id="PUU72531.1"/>
    </source>
</evidence>
<reference evidence="2 3" key="1">
    <citation type="submission" date="2017-04" db="EMBL/GenBank/DDBJ databases">
        <title>Draft genome sequence of Tuber borchii Vittad., a whitish edible truffle.</title>
        <authorList>
            <consortium name="DOE Joint Genome Institute"/>
            <person name="Murat C."/>
            <person name="Kuo A."/>
            <person name="Barry K.W."/>
            <person name="Clum A."/>
            <person name="Dockter R.B."/>
            <person name="Fauchery L."/>
            <person name="Iotti M."/>
            <person name="Kohler A."/>
            <person name="Labutti K."/>
            <person name="Lindquist E.A."/>
            <person name="Lipzen A."/>
            <person name="Ohm R.A."/>
            <person name="Wang M."/>
            <person name="Grigoriev I.V."/>
            <person name="Zambonelli A."/>
            <person name="Martin F.M."/>
        </authorList>
    </citation>
    <scope>NUCLEOTIDE SEQUENCE [LARGE SCALE GENOMIC DNA]</scope>
    <source>
        <strain evidence="2 3">Tbo3840</strain>
    </source>
</reference>